<dbReference type="SUPFAM" id="SSF55486">
    <property type="entry name" value="Metalloproteases ('zincins'), catalytic domain"/>
    <property type="match status" value="1"/>
</dbReference>
<evidence type="ECO:0000313" key="1">
    <source>
        <dbReference type="EMBL" id="CAD0299056.1"/>
    </source>
</evidence>
<protein>
    <recommendedName>
        <fullName evidence="2">Peptidase M1 membrane alanine aminopeptidase domain-containing protein</fullName>
    </recommendedName>
</protein>
<dbReference type="EMBL" id="LR828261">
    <property type="protein sequence ID" value="CAD0299062.1"/>
    <property type="molecule type" value="Genomic_DNA"/>
</dbReference>
<name>A0A6V7B9U0_9XANT</name>
<dbReference type="RefSeq" id="WP_262070875.1">
    <property type="nucleotide sequence ID" value="NZ_CP103842.1"/>
</dbReference>
<dbReference type="InterPro" id="IPR027268">
    <property type="entry name" value="Peptidase_M4/M1_CTD_sf"/>
</dbReference>
<sequence>MRARNVSSGCLHDAARRRRAALSHPAAAGIDAIPKALGWCSGAVLALMVTLLPSHAARAADVPERVNFSVTIKPLAAQDGTVNGLAVTEQIVLPDARAPLTLVLPLALPAVPRNAEAVSELHVTDARGEVALAIDDGGPSQGFALRRWTTGRPVGPQVTVRYRAALQPAQTGGPPYGMKAAGQGVAGSTKSFVLLPEALSSDASVLMWDLSELVAGSIGVATGGAGTLRVPGSPMVMDDLWLLAGPALAGQTQTDAVFNAYTIGQPPFDAAATMAWSRRAYEVLTSAFGYMQAPHYELLIRALSVASYETGTARLAGGGSLMTVGSVFSPSQDVQTVQSTIFHEMGHQWVGQLSNGVEPWYAEGMNVFVQATLPCASGLHPIAACAKTINDWARYYYTSPARHWSLQQIDAAGFEQEAVRRIPYARGMLYFASVDAALRKRSAGKHGLLDAMRPLYIARHAGKRFERSDIEALLRRELGEAEVTTFRQVVIEGTQLIVPPSNAFGACLQREERRWSSEGKDIEGYVWEPVRCRALARPPSRDTPQVRPCRLLRGIHAA</sequence>
<organism evidence="1">
    <name type="scientific">Xanthomonas hortorum pv. pelargonii</name>
    <dbReference type="NCBI Taxonomy" id="453602"/>
    <lineage>
        <taxon>Bacteria</taxon>
        <taxon>Pseudomonadati</taxon>
        <taxon>Pseudomonadota</taxon>
        <taxon>Gammaproteobacteria</taxon>
        <taxon>Lysobacterales</taxon>
        <taxon>Lysobacteraceae</taxon>
        <taxon>Xanthomonas</taxon>
    </lineage>
</organism>
<dbReference type="Gene3D" id="1.10.390.10">
    <property type="entry name" value="Neutral Protease Domain 2"/>
    <property type="match status" value="1"/>
</dbReference>
<dbReference type="EMBL" id="LR828261">
    <property type="protein sequence ID" value="CAD0299056.1"/>
    <property type="molecule type" value="Genomic_DNA"/>
</dbReference>
<reference evidence="1" key="1">
    <citation type="submission" date="2020-07" db="EMBL/GenBank/DDBJ databases">
        <authorList>
            <person name="Pothier F. J."/>
        </authorList>
    </citation>
    <scope>NUCLEOTIDE SEQUENCE</scope>
    <source>
        <strain evidence="1">CFBP 2533</strain>
    </source>
</reference>
<proteinExistence type="predicted"/>
<accession>A0A6V7B9U0</accession>
<evidence type="ECO:0008006" key="2">
    <source>
        <dbReference type="Google" id="ProtNLM"/>
    </source>
</evidence>
<dbReference type="AlphaFoldDB" id="A0A6V7B9U0"/>
<gene>
    <name evidence="1" type="ORF">CFBP2533_01290</name>
</gene>